<dbReference type="SMART" id="SM00382">
    <property type="entry name" value="AAA"/>
    <property type="match status" value="1"/>
</dbReference>
<dbReference type="Pfam" id="PF13479">
    <property type="entry name" value="AAA_24"/>
    <property type="match status" value="1"/>
</dbReference>
<dbReference type="EMBL" id="LR796889">
    <property type="protein sequence ID" value="CAB4173165.1"/>
    <property type="molecule type" value="Genomic_DNA"/>
</dbReference>
<gene>
    <name evidence="3" type="ORF">UFOVP1392_30</name>
    <name evidence="4" type="ORF">UFOVP1569_29</name>
    <name evidence="2" type="ORF">UFOVP952_40</name>
</gene>
<organism evidence="2">
    <name type="scientific">uncultured Caudovirales phage</name>
    <dbReference type="NCBI Taxonomy" id="2100421"/>
    <lineage>
        <taxon>Viruses</taxon>
        <taxon>Duplodnaviria</taxon>
        <taxon>Heunggongvirae</taxon>
        <taxon>Uroviricota</taxon>
        <taxon>Caudoviricetes</taxon>
        <taxon>Peduoviridae</taxon>
        <taxon>Maltschvirus</taxon>
        <taxon>Maltschvirus maltsch</taxon>
    </lineage>
</organism>
<proteinExistence type="predicted"/>
<reference evidence="2" key="1">
    <citation type="submission" date="2020-05" db="EMBL/GenBank/DDBJ databases">
        <authorList>
            <person name="Chiriac C."/>
            <person name="Salcher M."/>
            <person name="Ghai R."/>
            <person name="Kavagutti S V."/>
        </authorList>
    </citation>
    <scope>NUCLEOTIDE SEQUENCE</scope>
</reference>
<evidence type="ECO:0000313" key="3">
    <source>
        <dbReference type="EMBL" id="CAB4204146.1"/>
    </source>
</evidence>
<protein>
    <submittedName>
        <fullName evidence="2">AAA domain containing protein</fullName>
    </submittedName>
</protein>
<evidence type="ECO:0000313" key="4">
    <source>
        <dbReference type="EMBL" id="CAB5229984.1"/>
    </source>
</evidence>
<name>A0A6J5PVE1_9CAUD</name>
<sequence length="245" mass="26436">MTDMALELFSTEKLPSTVNVLLYGPAGAGKSTAAASAPGPVMFINLEGPNALHYARKTAREAGTEVLEVRVDWGEDPRAYFREAFVAAKERGVNTIVIDTLGKLRDGIAFNIGGESPSLPQWGQVGKAMTTILRELRDSDMNTVLICHERVLDSDTGDRIVEPLVGGKTTTEAMAEVDVIAYCGAVRDENGTRYLAQLVESKGRRAKDRSGALGDVVELNLTDLIAAYLASFIDDSLPFDEKGQK</sequence>
<accession>A0A6J5PVE1</accession>
<evidence type="ECO:0000259" key="1">
    <source>
        <dbReference type="SMART" id="SM00382"/>
    </source>
</evidence>
<feature type="domain" description="AAA+ ATPase" evidence="1">
    <location>
        <begin position="16"/>
        <end position="167"/>
    </location>
</feature>
<dbReference type="SUPFAM" id="SSF52540">
    <property type="entry name" value="P-loop containing nucleoside triphosphate hydrolases"/>
    <property type="match status" value="1"/>
</dbReference>
<dbReference type="InterPro" id="IPR027417">
    <property type="entry name" value="P-loop_NTPase"/>
</dbReference>
<evidence type="ECO:0000313" key="2">
    <source>
        <dbReference type="EMBL" id="CAB4173165.1"/>
    </source>
</evidence>
<dbReference type="EMBL" id="LR797334">
    <property type="protein sequence ID" value="CAB4204146.1"/>
    <property type="molecule type" value="Genomic_DNA"/>
</dbReference>
<dbReference type="Gene3D" id="3.40.50.300">
    <property type="entry name" value="P-loop containing nucleotide triphosphate hydrolases"/>
    <property type="match status" value="1"/>
</dbReference>
<dbReference type="EMBL" id="LR798409">
    <property type="protein sequence ID" value="CAB5229984.1"/>
    <property type="molecule type" value="Genomic_DNA"/>
</dbReference>
<dbReference type="InterPro" id="IPR003593">
    <property type="entry name" value="AAA+_ATPase"/>
</dbReference>